<dbReference type="EMBL" id="MSFK01000003">
    <property type="protein sequence ID" value="PWY95425.1"/>
    <property type="molecule type" value="Genomic_DNA"/>
</dbReference>
<evidence type="ECO:0000313" key="2">
    <source>
        <dbReference type="Proteomes" id="UP000246702"/>
    </source>
</evidence>
<sequence length="438" mass="51429">MAQPTLEGLPVELHISILFTLPDLNSLWSLILASPTYYGAYQLVQKELLQTLLHKHYAGLVNIADAIAAIRSKGLYAGDMSNKEKIIALLDARRRSEEIRRLGLISGPLPDEPADLQETMQLLRLHNQAIVFLDDYCTSAKRPAWIDETEWNNDIVPLVLSETEKRRILRAFYRLQIHCNIFGALEHSPDEDSGYISDDNEWYAKNKTFSGEEMWHLFFSPMAPWEIEEFGCLWEHCCYRYEAILAEISDSYIKIGFTFLRELPKDQQPPRACVYGDCDDFRFSVNKRESLASKGPALLPDVLREDDFLARRNLVVVNVRWTRDYFYDFDYWPRPDFGPGEVHLLYPADQFDFGTDMDGLRKLLETLLPWERPNLAWERRWSRDDNDFPQLFWDMFEYGADNKHWRWGYAFWENERVIEWKMPMLADDYPFADSSGEI</sequence>
<keyword evidence="2" id="KW-1185">Reference proteome</keyword>
<dbReference type="Proteomes" id="UP000246702">
    <property type="component" value="Unassembled WGS sequence"/>
</dbReference>
<dbReference type="RefSeq" id="XP_025472186.1">
    <property type="nucleotide sequence ID" value="XM_025609674.1"/>
</dbReference>
<protein>
    <submittedName>
        <fullName evidence="1">Uncharacterized protein</fullName>
    </submittedName>
</protein>
<gene>
    <name evidence="1" type="ORF">BO94DRAFT_508705</name>
</gene>
<dbReference type="AlphaFoldDB" id="A0A317XAK1"/>
<name>A0A317XAK1_9EURO</name>
<proteinExistence type="predicted"/>
<dbReference type="OrthoDB" id="5427059at2759"/>
<organism evidence="1 2">
    <name type="scientific">Aspergillus sclerotioniger CBS 115572</name>
    <dbReference type="NCBI Taxonomy" id="1450535"/>
    <lineage>
        <taxon>Eukaryota</taxon>
        <taxon>Fungi</taxon>
        <taxon>Dikarya</taxon>
        <taxon>Ascomycota</taxon>
        <taxon>Pezizomycotina</taxon>
        <taxon>Eurotiomycetes</taxon>
        <taxon>Eurotiomycetidae</taxon>
        <taxon>Eurotiales</taxon>
        <taxon>Aspergillaceae</taxon>
        <taxon>Aspergillus</taxon>
        <taxon>Aspergillus subgen. Circumdati</taxon>
    </lineage>
</organism>
<dbReference type="GeneID" id="37111817"/>
<reference evidence="1 2" key="1">
    <citation type="submission" date="2016-12" db="EMBL/GenBank/DDBJ databases">
        <title>The genomes of Aspergillus section Nigri reveals drivers in fungal speciation.</title>
        <authorList>
            <consortium name="DOE Joint Genome Institute"/>
            <person name="Vesth T.C."/>
            <person name="Nybo J."/>
            <person name="Theobald S."/>
            <person name="Brandl J."/>
            <person name="Frisvad J.C."/>
            <person name="Nielsen K.F."/>
            <person name="Lyhne E.K."/>
            <person name="Kogle M.E."/>
            <person name="Kuo A."/>
            <person name="Riley R."/>
            <person name="Clum A."/>
            <person name="Nolan M."/>
            <person name="Lipzen A."/>
            <person name="Salamov A."/>
            <person name="Henrissat B."/>
            <person name="Wiebenga A."/>
            <person name="De Vries R.P."/>
            <person name="Grigoriev I.V."/>
            <person name="Mortensen U.H."/>
            <person name="Andersen M.R."/>
            <person name="Baker S.E."/>
        </authorList>
    </citation>
    <scope>NUCLEOTIDE SEQUENCE [LARGE SCALE GENOMIC DNA]</scope>
    <source>
        <strain evidence="1 2">CBS 115572</strain>
    </source>
</reference>
<accession>A0A317XAK1</accession>
<comment type="caution">
    <text evidence="1">The sequence shown here is derived from an EMBL/GenBank/DDBJ whole genome shotgun (WGS) entry which is preliminary data.</text>
</comment>
<evidence type="ECO:0000313" key="1">
    <source>
        <dbReference type="EMBL" id="PWY95425.1"/>
    </source>
</evidence>